<evidence type="ECO:0000313" key="13">
    <source>
        <dbReference type="EMBL" id="EFE28187.1"/>
    </source>
</evidence>
<evidence type="ECO:0000256" key="2">
    <source>
        <dbReference type="ARBA" id="ARBA00010897"/>
    </source>
</evidence>
<dbReference type="InterPro" id="IPR040727">
    <property type="entry name" value="NAPRTase_N"/>
</dbReference>
<dbReference type="UniPathway" id="UPA00253">
    <property type="reaction ID" value="UER00457"/>
</dbReference>
<evidence type="ECO:0000259" key="10">
    <source>
        <dbReference type="Pfam" id="PF04095"/>
    </source>
</evidence>
<organism evidence="13 14">
    <name type="scientific">Filifactor alocis (strain ATCC 35896 / CCUG 47790 / D40 B5)</name>
    <name type="common">Fusobacterium alocis</name>
    <dbReference type="NCBI Taxonomy" id="546269"/>
    <lineage>
        <taxon>Bacteria</taxon>
        <taxon>Bacillati</taxon>
        <taxon>Bacillota</taxon>
        <taxon>Clostridia</taxon>
        <taxon>Peptostreptococcales</taxon>
        <taxon>Filifactoraceae</taxon>
        <taxon>Filifactor</taxon>
    </lineage>
</organism>
<sequence length="480" mass="54985">MRNLTLLTDLYQLTMMNGYFNENTHEETMIFDVFFRQNPSRGGYTVVCGINEVIDYIENLHFEEEDIAYLRSLNTFDDAFLDYLKNFKFTGEIYAVEEGSVMFPNEPLLRVKAKAVEAQFIETAILCIINFQSLIATKSSRICQVAKDDVVMEFGLRRSQGPDAGIYGAKAAIVGGAQGTSNVLTGKLFNVPVMGTHAHSWIQKFDSEIEAFRSYAKTYPDKTILLIDTYDTLESGLPNAITVFKEMRKAGHEPLGVRIDSGDLEYLSKEVRKRLDEAGFENVKITASNDLDEYTLIDLKLQGAKIDSWGIGTKLITSSDWPSLGGVYKLVAVEKDGVIKPKIKISESPEKITNPGYKKIIRIYNKENNKAEADLIMLNHEIVDTSKPLTIFHPVYTWKRKTYKNYYIKELLQPLFVDGKCVRKKKTVLEYRDYAFSEKNSLWPQYLRLSNPEPYKVDLSEELWNIKNTLINKKRHRRDV</sequence>
<dbReference type="PANTHER" id="PTHR11098:SF1">
    <property type="entry name" value="NICOTINATE PHOSPHORIBOSYLTRANSFERASE"/>
    <property type="match status" value="1"/>
</dbReference>
<dbReference type="Pfam" id="PF17767">
    <property type="entry name" value="NAPRTase_N"/>
    <property type="match status" value="1"/>
</dbReference>
<feature type="domain" description="Nicotinate phosphoribosyltransferase C-terminal" evidence="12">
    <location>
        <begin position="358"/>
        <end position="467"/>
    </location>
</feature>
<dbReference type="GO" id="GO:0004516">
    <property type="term" value="F:nicotinate phosphoribosyltransferase activity"/>
    <property type="evidence" value="ECO:0007669"/>
    <property type="project" value="UniProtKB-UniRule"/>
</dbReference>
<dbReference type="PANTHER" id="PTHR11098">
    <property type="entry name" value="NICOTINATE PHOSPHORIBOSYLTRANSFERASE"/>
    <property type="match status" value="1"/>
</dbReference>
<dbReference type="GO" id="GO:0034355">
    <property type="term" value="P:NAD+ biosynthetic process via the salvage pathway"/>
    <property type="evidence" value="ECO:0007669"/>
    <property type="project" value="TreeGrafter"/>
</dbReference>
<dbReference type="NCBIfam" id="TIGR01513">
    <property type="entry name" value="NAPRTase_put"/>
    <property type="match status" value="1"/>
</dbReference>
<name>D6GR96_FILAD</name>
<evidence type="ECO:0000256" key="8">
    <source>
        <dbReference type="ARBA" id="ARBA00048668"/>
    </source>
</evidence>
<dbReference type="PIRSF" id="PIRSF000484">
    <property type="entry name" value="NAPRT"/>
    <property type="match status" value="1"/>
</dbReference>
<dbReference type="InterPro" id="IPR041525">
    <property type="entry name" value="N/Namide_PRibTrfase"/>
</dbReference>
<dbReference type="SUPFAM" id="SSF51690">
    <property type="entry name" value="Nicotinate/Quinolinate PRTase C-terminal domain-like"/>
    <property type="match status" value="1"/>
</dbReference>
<evidence type="ECO:0000256" key="5">
    <source>
        <dbReference type="ARBA" id="ARBA00022598"/>
    </source>
</evidence>
<evidence type="ECO:0000256" key="4">
    <source>
        <dbReference type="ARBA" id="ARBA00022553"/>
    </source>
</evidence>
<dbReference type="CDD" id="cd01570">
    <property type="entry name" value="NAPRTase_A"/>
    <property type="match status" value="1"/>
</dbReference>
<dbReference type="InterPro" id="IPR013785">
    <property type="entry name" value="Aldolase_TIM"/>
</dbReference>
<dbReference type="KEGG" id="faa:HMPREF0389_00101"/>
<evidence type="ECO:0000256" key="6">
    <source>
        <dbReference type="ARBA" id="ARBA00022642"/>
    </source>
</evidence>
<keyword evidence="5 9" id="KW-0436">Ligase</keyword>
<dbReference type="InterPro" id="IPR036068">
    <property type="entry name" value="Nicotinate_pribotase-like_C"/>
</dbReference>
<dbReference type="Gene3D" id="3.20.140.10">
    <property type="entry name" value="nicotinate phosphoribosyltransferase"/>
    <property type="match status" value="1"/>
</dbReference>
<dbReference type="NCBIfam" id="NF006695">
    <property type="entry name" value="PRK09243.1-2"/>
    <property type="match status" value="1"/>
</dbReference>
<dbReference type="Pfam" id="PF04095">
    <property type="entry name" value="NAPRTase"/>
    <property type="match status" value="1"/>
</dbReference>
<evidence type="ECO:0000256" key="9">
    <source>
        <dbReference type="RuleBase" id="RU365100"/>
    </source>
</evidence>
<keyword evidence="13" id="KW-0328">Glycosyltransferase</keyword>
<feature type="domain" description="Nicotinate/nicotinamide phosphoribosyltransferase" evidence="10">
    <location>
        <begin position="151"/>
        <end position="351"/>
    </location>
</feature>
<evidence type="ECO:0000256" key="7">
    <source>
        <dbReference type="ARBA" id="ARBA00022679"/>
    </source>
</evidence>
<dbReference type="GO" id="GO:0005829">
    <property type="term" value="C:cytosol"/>
    <property type="evidence" value="ECO:0007669"/>
    <property type="project" value="TreeGrafter"/>
</dbReference>
<dbReference type="SUPFAM" id="SSF54675">
    <property type="entry name" value="Nicotinate/Quinolinate PRTase N-terminal domain-like"/>
    <property type="match status" value="1"/>
</dbReference>
<keyword evidence="7 9" id="KW-0808">Transferase</keyword>
<comment type="function">
    <text evidence="9">Catalyzes the first step in the biosynthesis of NAD from nicotinic acid, the ATP-dependent synthesis of beta-nicotinate D-ribonucleotide from nicotinate and 5-phospho-D-ribose 1-phosphate.</text>
</comment>
<dbReference type="EMBL" id="CP002390">
    <property type="protein sequence ID" value="EFE28187.1"/>
    <property type="molecule type" value="Genomic_DNA"/>
</dbReference>
<comment type="catalytic activity">
    <reaction evidence="8 9">
        <text>5-phospho-alpha-D-ribose 1-diphosphate + nicotinate + ATP + H2O = nicotinate beta-D-ribonucleotide + ADP + phosphate + diphosphate</text>
        <dbReference type="Rhea" id="RHEA:36163"/>
        <dbReference type="ChEBI" id="CHEBI:15377"/>
        <dbReference type="ChEBI" id="CHEBI:30616"/>
        <dbReference type="ChEBI" id="CHEBI:32544"/>
        <dbReference type="ChEBI" id="CHEBI:33019"/>
        <dbReference type="ChEBI" id="CHEBI:43474"/>
        <dbReference type="ChEBI" id="CHEBI:57502"/>
        <dbReference type="ChEBI" id="CHEBI:58017"/>
        <dbReference type="ChEBI" id="CHEBI:456216"/>
        <dbReference type="EC" id="6.3.4.21"/>
    </reaction>
</comment>
<dbReference type="InterPro" id="IPR041619">
    <property type="entry name" value="NAPRTase_C"/>
</dbReference>
<proteinExistence type="inferred from homology"/>
<dbReference type="FunFam" id="3.20.20.70:FF:000076">
    <property type="entry name" value="Nicotinate phosphoribosyltransferase"/>
    <property type="match status" value="1"/>
</dbReference>
<gene>
    <name evidence="13" type="primary">pncB</name>
    <name evidence="13" type="ordered locus">HMPREF0389_00101</name>
</gene>
<dbReference type="Pfam" id="PF17956">
    <property type="entry name" value="NAPRTase_C"/>
    <property type="match status" value="1"/>
</dbReference>
<dbReference type="OrthoDB" id="9770610at2"/>
<accession>D6GR96</accession>
<dbReference type="EC" id="6.3.4.21" evidence="3 9"/>
<dbReference type="NCBIfam" id="NF009131">
    <property type="entry name" value="PRK12484.1"/>
    <property type="match status" value="1"/>
</dbReference>
<evidence type="ECO:0000256" key="1">
    <source>
        <dbReference type="ARBA" id="ARBA00004952"/>
    </source>
</evidence>
<comment type="PTM">
    <text evidence="9">Transiently phosphorylated on a His residue during the reaction cycle. Phosphorylation strongly increases the affinity for substrates and increases the rate of nicotinate D-ribonucleotide production. Dephosphorylation regenerates the low-affinity form of the enzyme, leading to product release.</text>
</comment>
<dbReference type="PATRIC" id="fig|546269.5.peg.560"/>
<dbReference type="Gene3D" id="3.20.20.70">
    <property type="entry name" value="Aldolase class I"/>
    <property type="match status" value="1"/>
</dbReference>
<dbReference type="InterPro" id="IPR006405">
    <property type="entry name" value="Nic_PRibTrfase_pncB"/>
</dbReference>
<dbReference type="STRING" id="546269.HMPREF0389_00101"/>
<comment type="pathway">
    <text evidence="1 9">Cofactor biosynthesis; NAD(+) biosynthesis; nicotinate D-ribonucleotide from nicotinate: step 1/1.</text>
</comment>
<evidence type="ECO:0000256" key="3">
    <source>
        <dbReference type="ARBA" id="ARBA00013236"/>
    </source>
</evidence>
<keyword evidence="4" id="KW-0597">Phosphoprotein</keyword>
<dbReference type="Proteomes" id="UP000007468">
    <property type="component" value="Chromosome"/>
</dbReference>
<dbReference type="AlphaFoldDB" id="D6GR96"/>
<reference evidence="14" key="1">
    <citation type="submission" date="2010-12" db="EMBL/GenBank/DDBJ databases">
        <title>The genome sequence of Filifactor alocis strain ATCC 35896.</title>
        <authorList>
            <consortium name="The Broad Institute Genome Sequencing Platform"/>
            <person name="Ward D."/>
            <person name="Earl A."/>
            <person name="Feldgarden M."/>
            <person name="Young S.K."/>
            <person name="Gargeya S."/>
            <person name="Zeng Q."/>
            <person name="Alvarado L."/>
            <person name="Berlin A."/>
            <person name="Bochicchio J."/>
            <person name="Chapman S.B."/>
            <person name="Chen Z."/>
            <person name="Freedman E."/>
            <person name="Gellesch M."/>
            <person name="Goldberg J."/>
            <person name="Griggs A."/>
            <person name="Gujja S."/>
            <person name="Heilman E."/>
            <person name="Heiman D."/>
            <person name="Howarth C."/>
            <person name="Mehta T."/>
            <person name="Neiman D."/>
            <person name="Pearson M."/>
            <person name="Roberts A."/>
            <person name="Saif S."/>
            <person name="Shea T."/>
            <person name="Shenoy N."/>
            <person name="Sisk P."/>
            <person name="Stolte C."/>
            <person name="Sykes S."/>
            <person name="White J."/>
            <person name="Yandava C."/>
            <person name="Izard J."/>
            <person name="Blanton J.M."/>
            <person name="Baranova O.V."/>
            <person name="Tanner A.C."/>
            <person name="Dewhirst F.E."/>
            <person name="Haas B."/>
            <person name="Nusbaum C."/>
            <person name="Birren B."/>
        </authorList>
    </citation>
    <scope>NUCLEOTIDE SEQUENCE [LARGE SCALE GENOMIC DNA]</scope>
    <source>
        <strain evidence="14">ATCC 35896 / D40 B5</strain>
    </source>
</reference>
<keyword evidence="6 9" id="KW-0662">Pyridine nucleotide biosynthesis</keyword>
<dbReference type="GO" id="GO:0047280">
    <property type="term" value="F:nicotinamide phosphoribosyltransferase activity"/>
    <property type="evidence" value="ECO:0007669"/>
    <property type="project" value="UniProtKB-ARBA"/>
</dbReference>
<protein>
    <recommendedName>
        <fullName evidence="3 9">Nicotinate phosphoribosyltransferase</fullName>
        <ecNumber evidence="3 9">6.3.4.21</ecNumber>
    </recommendedName>
</protein>
<evidence type="ECO:0000313" key="14">
    <source>
        <dbReference type="Proteomes" id="UP000007468"/>
    </source>
</evidence>
<evidence type="ECO:0000259" key="11">
    <source>
        <dbReference type="Pfam" id="PF17767"/>
    </source>
</evidence>
<dbReference type="InterPro" id="IPR007229">
    <property type="entry name" value="Nic_PRibTrfase-Fam"/>
</dbReference>
<comment type="similarity">
    <text evidence="2 9">Belongs to the NAPRTase family.</text>
</comment>
<dbReference type="eggNOG" id="COG1488">
    <property type="taxonomic scope" value="Bacteria"/>
</dbReference>
<evidence type="ECO:0000259" key="12">
    <source>
        <dbReference type="Pfam" id="PF17956"/>
    </source>
</evidence>
<keyword evidence="14" id="KW-1185">Reference proteome</keyword>
<feature type="domain" description="Nicotinate phosphoribosyltransferase N-terminal" evidence="11">
    <location>
        <begin position="6"/>
        <end position="130"/>
    </location>
</feature>
<dbReference type="RefSeq" id="WP_014262191.1">
    <property type="nucleotide sequence ID" value="NC_016630.1"/>
</dbReference>